<gene>
    <name evidence="2" type="ORF">ZHAS_00014129</name>
</gene>
<keyword evidence="4" id="KW-1185">Reference proteome</keyword>
<dbReference type="EMBL" id="ATLV01021270">
    <property type="status" value="NOT_ANNOTATED_CDS"/>
    <property type="molecule type" value="Genomic_DNA"/>
</dbReference>
<feature type="compositionally biased region" description="Low complexity" evidence="1">
    <location>
        <begin position="73"/>
        <end position="88"/>
    </location>
</feature>
<feature type="region of interest" description="Disordered" evidence="1">
    <location>
        <begin position="1"/>
        <end position="53"/>
    </location>
</feature>
<feature type="compositionally biased region" description="Basic and acidic residues" evidence="1">
    <location>
        <begin position="89"/>
        <end position="98"/>
    </location>
</feature>
<evidence type="ECO:0000313" key="2">
    <source>
        <dbReference type="EMBL" id="KFB46241.1"/>
    </source>
</evidence>
<evidence type="ECO:0000313" key="3">
    <source>
        <dbReference type="EnsemblMetazoa" id="ASIC014129-PA"/>
    </source>
</evidence>
<evidence type="ECO:0000313" key="4">
    <source>
        <dbReference type="Proteomes" id="UP000030765"/>
    </source>
</evidence>
<feature type="region of interest" description="Disordered" evidence="1">
    <location>
        <begin position="73"/>
        <end position="111"/>
    </location>
</feature>
<name>A0A084W7P7_ANOSI</name>
<dbReference type="EnsemblMetazoa" id="ASIC014129-RA">
    <property type="protein sequence ID" value="ASIC014129-PA"/>
    <property type="gene ID" value="ASIC014129"/>
</dbReference>
<reference evidence="3" key="2">
    <citation type="submission" date="2020-05" db="UniProtKB">
        <authorList>
            <consortium name="EnsemblMetazoa"/>
        </authorList>
    </citation>
    <scope>IDENTIFICATION</scope>
</reference>
<sequence length="234" mass="24585">MPVTFTTQPPTTTNSSSGNNDRGGTTEKGSQRSPVTSPRSGTYTATDSTNRPGAHYHINYSVGQWAGRGGKTATVVGPVVPPKTTVDGVGERKNDSQSHHNNNVNCLPCAPSGRRTETISPPAAGPTTTTTTTIPTINMARHDNRNNNNQSAPIGGAPEVDGIDVPVEECNRINNNHLVEGAIAPPSSLASRTSSHRTSASSAVFDDELVATENDISTHTTTSDTVDQRLPVYV</sequence>
<accession>A0A084W7P7</accession>
<reference evidence="2 4" key="1">
    <citation type="journal article" date="2014" name="BMC Genomics">
        <title>Genome sequence of Anopheles sinensis provides insight into genetics basis of mosquito competence for malaria parasites.</title>
        <authorList>
            <person name="Zhou D."/>
            <person name="Zhang D."/>
            <person name="Ding G."/>
            <person name="Shi L."/>
            <person name="Hou Q."/>
            <person name="Ye Y."/>
            <person name="Xu Y."/>
            <person name="Zhou H."/>
            <person name="Xiong C."/>
            <person name="Li S."/>
            <person name="Yu J."/>
            <person name="Hong S."/>
            <person name="Yu X."/>
            <person name="Zou P."/>
            <person name="Chen C."/>
            <person name="Chang X."/>
            <person name="Wang W."/>
            <person name="Lv Y."/>
            <person name="Sun Y."/>
            <person name="Ma L."/>
            <person name="Shen B."/>
            <person name="Zhu C."/>
        </authorList>
    </citation>
    <scope>NUCLEOTIDE SEQUENCE [LARGE SCALE GENOMIC DNA]</scope>
</reference>
<proteinExistence type="predicted"/>
<evidence type="ECO:0000256" key="1">
    <source>
        <dbReference type="SAM" id="MobiDB-lite"/>
    </source>
</evidence>
<dbReference type="VEuPathDB" id="VectorBase:ASIC014129"/>
<protein>
    <submittedName>
        <fullName evidence="2 3">Uncharacterized protein</fullName>
    </submittedName>
</protein>
<organism evidence="2">
    <name type="scientific">Anopheles sinensis</name>
    <name type="common">Mosquito</name>
    <dbReference type="NCBI Taxonomy" id="74873"/>
    <lineage>
        <taxon>Eukaryota</taxon>
        <taxon>Metazoa</taxon>
        <taxon>Ecdysozoa</taxon>
        <taxon>Arthropoda</taxon>
        <taxon>Hexapoda</taxon>
        <taxon>Insecta</taxon>
        <taxon>Pterygota</taxon>
        <taxon>Neoptera</taxon>
        <taxon>Endopterygota</taxon>
        <taxon>Diptera</taxon>
        <taxon>Nematocera</taxon>
        <taxon>Culicoidea</taxon>
        <taxon>Culicidae</taxon>
        <taxon>Anophelinae</taxon>
        <taxon>Anopheles</taxon>
    </lineage>
</organism>
<dbReference type="Proteomes" id="UP000030765">
    <property type="component" value="Unassembled WGS sequence"/>
</dbReference>
<feature type="compositionally biased region" description="Polar residues" evidence="1">
    <location>
        <begin position="27"/>
        <end position="51"/>
    </location>
</feature>
<dbReference type="EMBL" id="KE525315">
    <property type="protein sequence ID" value="KFB46241.1"/>
    <property type="molecule type" value="Genomic_DNA"/>
</dbReference>
<feature type="compositionally biased region" description="Low complexity" evidence="1">
    <location>
        <begin position="1"/>
        <end position="23"/>
    </location>
</feature>
<dbReference type="AlphaFoldDB" id="A0A084W7P7"/>